<evidence type="ECO:0000256" key="1">
    <source>
        <dbReference type="SAM" id="SignalP"/>
    </source>
</evidence>
<dbReference type="AlphaFoldDB" id="A0AA38VE83"/>
<dbReference type="EMBL" id="JANBVO010000018">
    <property type="protein sequence ID" value="KAJ9143730.1"/>
    <property type="molecule type" value="Genomic_DNA"/>
</dbReference>
<accession>A0AA38VE83</accession>
<feature type="chain" id="PRO_5041400899" evidence="1">
    <location>
        <begin position="19"/>
        <end position="286"/>
    </location>
</feature>
<keyword evidence="3" id="KW-1185">Reference proteome</keyword>
<organism evidence="2 3">
    <name type="scientific">Pleurostoma richardsiae</name>
    <dbReference type="NCBI Taxonomy" id="41990"/>
    <lineage>
        <taxon>Eukaryota</taxon>
        <taxon>Fungi</taxon>
        <taxon>Dikarya</taxon>
        <taxon>Ascomycota</taxon>
        <taxon>Pezizomycotina</taxon>
        <taxon>Sordariomycetes</taxon>
        <taxon>Sordariomycetidae</taxon>
        <taxon>Calosphaeriales</taxon>
        <taxon>Pleurostomataceae</taxon>
        <taxon>Pleurostoma</taxon>
    </lineage>
</organism>
<comment type="caution">
    <text evidence="2">The sequence shown here is derived from an EMBL/GenBank/DDBJ whole genome shotgun (WGS) entry which is preliminary data.</text>
</comment>
<name>A0AA38VE83_9PEZI</name>
<proteinExistence type="predicted"/>
<sequence>MIWPLLFLISFGSLSAVAKPVSLWGLSMFTQDCPDESSCRYSFIVSENDETWEYYFTRNCTFTIEAGDGMPASNTSFEDVQCDDGPLSSPGLYRINGGWDQRDFITIVVTDVVRHRWAFFAYNRDDINTGNTWRDRESSAFPIGNYSRRAEDPPPRARFRDVKEADDGSNETYSVANVWRYFRTEQDEIVMQFMVIDNTGTTEDCVFAVTAPLGTDLNTYSWFNQPCGTNRTWYISWGYSPLKDSAVMSIVNSERDRVAYFGWEDINESISLPDAGPNSVTPCMCG</sequence>
<feature type="signal peptide" evidence="1">
    <location>
        <begin position="1"/>
        <end position="18"/>
    </location>
</feature>
<dbReference type="Proteomes" id="UP001174694">
    <property type="component" value="Unassembled WGS sequence"/>
</dbReference>
<dbReference type="PANTHER" id="PTHR39602:SF2">
    <property type="entry name" value="ACW-9"/>
    <property type="match status" value="1"/>
</dbReference>
<dbReference type="PANTHER" id="PTHR39602">
    <property type="entry name" value="ACW-9"/>
    <property type="match status" value="1"/>
</dbReference>
<evidence type="ECO:0000313" key="3">
    <source>
        <dbReference type="Proteomes" id="UP001174694"/>
    </source>
</evidence>
<keyword evidence="1" id="KW-0732">Signal</keyword>
<evidence type="ECO:0000313" key="2">
    <source>
        <dbReference type="EMBL" id="KAJ9143730.1"/>
    </source>
</evidence>
<reference evidence="2" key="1">
    <citation type="submission" date="2022-07" db="EMBL/GenBank/DDBJ databases">
        <title>Fungi with potential for degradation of polypropylene.</title>
        <authorList>
            <person name="Gostincar C."/>
        </authorList>
    </citation>
    <scope>NUCLEOTIDE SEQUENCE</scope>
    <source>
        <strain evidence="2">EXF-13308</strain>
    </source>
</reference>
<gene>
    <name evidence="2" type="ORF">NKR23_g6329</name>
</gene>
<protein>
    <submittedName>
        <fullName evidence="2">Uncharacterized protein</fullName>
    </submittedName>
</protein>